<evidence type="ECO:0000313" key="2">
    <source>
        <dbReference type="EMBL" id="STY65641.1"/>
    </source>
</evidence>
<dbReference type="SUPFAM" id="SSF46785">
    <property type="entry name" value="Winged helix' DNA-binding domain"/>
    <property type="match status" value="1"/>
</dbReference>
<gene>
    <name evidence="2" type="ORF">NCTC9380_00909</name>
</gene>
<evidence type="ECO:0000259" key="1">
    <source>
        <dbReference type="Pfam" id="PF07515"/>
    </source>
</evidence>
<reference evidence="2 3" key="1">
    <citation type="submission" date="2018-06" db="EMBL/GenBank/DDBJ databases">
        <authorList>
            <consortium name="Pathogen Informatics"/>
            <person name="Doyle S."/>
        </authorList>
    </citation>
    <scope>NUCLEOTIDE SEQUENCE [LARGE SCALE GENOMIC DNA]</scope>
    <source>
        <strain evidence="2 3">NCTC9380</strain>
    </source>
</reference>
<dbReference type="AlphaFoldDB" id="A0A378NB18"/>
<dbReference type="Pfam" id="PF07515">
    <property type="entry name" value="TraI_2_C"/>
    <property type="match status" value="1"/>
</dbReference>
<dbReference type="Proteomes" id="UP000254031">
    <property type="component" value="Unassembled WGS sequence"/>
</dbReference>
<sequence length="98" mass="11250">MIKCYHTLKAKVLQETGQPYDKETINNLQYDFQGLGIHSPKNTMTNGKPDTINFWKCDVIGPRKTSSLTGYLIKNTRLFFGDKVLLNNHCLTLQKEET</sequence>
<dbReference type="InterPro" id="IPR036390">
    <property type="entry name" value="WH_DNA-bd_sf"/>
</dbReference>
<accession>A0A378NB18</accession>
<dbReference type="EMBL" id="UGPL01000006">
    <property type="protein sequence ID" value="STY65641.1"/>
    <property type="molecule type" value="Genomic_DNA"/>
</dbReference>
<organism evidence="2 3">
    <name type="scientific">Mannheimia haemolytica</name>
    <name type="common">Pasteurella haemolytica</name>
    <dbReference type="NCBI Taxonomy" id="75985"/>
    <lineage>
        <taxon>Bacteria</taxon>
        <taxon>Pseudomonadati</taxon>
        <taxon>Pseudomonadota</taxon>
        <taxon>Gammaproteobacteria</taxon>
        <taxon>Pasteurellales</taxon>
        <taxon>Pasteurellaceae</taxon>
        <taxon>Mannheimia</taxon>
    </lineage>
</organism>
<name>A0A378NB18_MANHA</name>
<protein>
    <submittedName>
        <fullName evidence="2">Protein of uncharacterized function (DUF1528)</fullName>
    </submittedName>
</protein>
<evidence type="ECO:0000313" key="3">
    <source>
        <dbReference type="Proteomes" id="UP000254031"/>
    </source>
</evidence>
<dbReference type="InterPro" id="IPR011093">
    <property type="entry name" value="TraI_2_C"/>
</dbReference>
<proteinExistence type="predicted"/>
<feature type="domain" description="Putative conjugal transfer nickase/helicase TraI C-terminal" evidence="1">
    <location>
        <begin position="13"/>
        <end position="92"/>
    </location>
</feature>